<reference evidence="1 2" key="1">
    <citation type="submission" date="2017-11" db="EMBL/GenBank/DDBJ databases">
        <title>De-novo sequencing of pomegranate (Punica granatum L.) genome.</title>
        <authorList>
            <person name="Akparov Z."/>
            <person name="Amiraslanov A."/>
            <person name="Hajiyeva S."/>
            <person name="Abbasov M."/>
            <person name="Kaur K."/>
            <person name="Hamwieh A."/>
            <person name="Solovyev V."/>
            <person name="Salamov A."/>
            <person name="Braich B."/>
            <person name="Kosarev P."/>
            <person name="Mahmoud A."/>
            <person name="Hajiyev E."/>
            <person name="Babayeva S."/>
            <person name="Izzatullayeva V."/>
            <person name="Mammadov A."/>
            <person name="Mammadov A."/>
            <person name="Sharifova S."/>
            <person name="Ojaghi J."/>
            <person name="Eynullazada K."/>
            <person name="Bayramov B."/>
            <person name="Abdulazimova A."/>
            <person name="Shahmuradov I."/>
        </authorList>
    </citation>
    <scope>NUCLEOTIDE SEQUENCE [LARGE SCALE GENOMIC DNA]</scope>
    <source>
        <strain evidence="2">cv. AG2017</strain>
        <tissue evidence="1">Leaf</tissue>
    </source>
</reference>
<sequence length="123" mass="13912">MRSFSIVTSVLPEYASSAFKRVVGTPSRREIRVDQAVWKLGSTMLWTTVVRPMSVRYSSMVGVNSVPCMSKTARLGFQSVMAASRKFQSTCREKTQMARRPTQRTIAEVELEDGVELLQNAWF</sequence>
<organism evidence="1 2">
    <name type="scientific">Punica granatum</name>
    <name type="common">Pomegranate</name>
    <dbReference type="NCBI Taxonomy" id="22663"/>
    <lineage>
        <taxon>Eukaryota</taxon>
        <taxon>Viridiplantae</taxon>
        <taxon>Streptophyta</taxon>
        <taxon>Embryophyta</taxon>
        <taxon>Tracheophyta</taxon>
        <taxon>Spermatophyta</taxon>
        <taxon>Magnoliopsida</taxon>
        <taxon>eudicotyledons</taxon>
        <taxon>Gunneridae</taxon>
        <taxon>Pentapetalae</taxon>
        <taxon>rosids</taxon>
        <taxon>malvids</taxon>
        <taxon>Myrtales</taxon>
        <taxon>Lythraceae</taxon>
        <taxon>Punica</taxon>
    </lineage>
</organism>
<proteinExistence type="predicted"/>
<comment type="caution">
    <text evidence="1">The sequence shown here is derived from an EMBL/GenBank/DDBJ whole genome shotgun (WGS) entry which is preliminary data.</text>
</comment>
<accession>A0A2I0JN60</accession>
<gene>
    <name evidence="1" type="ORF">CRG98_022265</name>
</gene>
<evidence type="ECO:0000313" key="1">
    <source>
        <dbReference type="EMBL" id="PKI57320.1"/>
    </source>
</evidence>
<keyword evidence="2" id="KW-1185">Reference proteome</keyword>
<evidence type="ECO:0000313" key="2">
    <source>
        <dbReference type="Proteomes" id="UP000233551"/>
    </source>
</evidence>
<dbReference type="Proteomes" id="UP000233551">
    <property type="component" value="Unassembled WGS sequence"/>
</dbReference>
<name>A0A2I0JN60_PUNGR</name>
<dbReference type="AlphaFoldDB" id="A0A2I0JN60"/>
<protein>
    <submittedName>
        <fullName evidence="1">Uncharacterized protein</fullName>
    </submittedName>
</protein>
<dbReference type="EMBL" id="PGOL01001512">
    <property type="protein sequence ID" value="PKI57320.1"/>
    <property type="molecule type" value="Genomic_DNA"/>
</dbReference>